<keyword evidence="2" id="KW-1185">Reference proteome</keyword>
<dbReference type="Proteomes" id="UP000046395">
    <property type="component" value="Unassembled WGS sequence"/>
</dbReference>
<feature type="region of interest" description="Disordered" evidence="1">
    <location>
        <begin position="45"/>
        <end position="97"/>
    </location>
</feature>
<protein>
    <submittedName>
        <fullName evidence="3">Uncharacterized protein</fullName>
    </submittedName>
</protein>
<evidence type="ECO:0000313" key="3">
    <source>
        <dbReference type="WBParaSite" id="TMUE_2000007567.1"/>
    </source>
</evidence>
<evidence type="ECO:0000256" key="1">
    <source>
        <dbReference type="SAM" id="MobiDB-lite"/>
    </source>
</evidence>
<accession>A0A5S6QL12</accession>
<sequence>MQSSIGFAVDTKTELIIQPTPRCGMSRMVGPAGAMHFKANIGAMWSRPHNRSSNPVRRSPGIGKRLVGAQGRGSSPQVSKDAASASDQSNGGVPWSAWPKARQVCVMGAS</sequence>
<dbReference type="AlphaFoldDB" id="A0A5S6QL12"/>
<evidence type="ECO:0000313" key="2">
    <source>
        <dbReference type="Proteomes" id="UP000046395"/>
    </source>
</evidence>
<name>A0A5S6QL12_TRIMR</name>
<organism evidence="2 3">
    <name type="scientific">Trichuris muris</name>
    <name type="common">Mouse whipworm</name>
    <dbReference type="NCBI Taxonomy" id="70415"/>
    <lineage>
        <taxon>Eukaryota</taxon>
        <taxon>Metazoa</taxon>
        <taxon>Ecdysozoa</taxon>
        <taxon>Nematoda</taxon>
        <taxon>Enoplea</taxon>
        <taxon>Dorylaimia</taxon>
        <taxon>Trichinellida</taxon>
        <taxon>Trichuridae</taxon>
        <taxon>Trichuris</taxon>
    </lineage>
</organism>
<reference evidence="3" key="1">
    <citation type="submission" date="2019-12" db="UniProtKB">
        <authorList>
            <consortium name="WormBaseParasite"/>
        </authorList>
    </citation>
    <scope>IDENTIFICATION</scope>
</reference>
<dbReference type="WBParaSite" id="TMUE_2000007567.1">
    <property type="protein sequence ID" value="TMUE_2000007567.1"/>
    <property type="gene ID" value="WBGene00299927"/>
</dbReference>
<proteinExistence type="predicted"/>